<dbReference type="EMBL" id="BAAAGX010000003">
    <property type="protein sequence ID" value="GAA0223233.1"/>
    <property type="molecule type" value="Genomic_DNA"/>
</dbReference>
<protein>
    <submittedName>
        <fullName evidence="3">Uncharacterized protein</fullName>
    </submittedName>
</protein>
<gene>
    <name evidence="3" type="ORF">GCM10009539_05540</name>
</gene>
<proteinExistence type="predicted"/>
<evidence type="ECO:0000256" key="2">
    <source>
        <dbReference type="SAM" id="Phobius"/>
    </source>
</evidence>
<accession>A0ABN0TJF0</accession>
<keyword evidence="2" id="KW-0472">Membrane</keyword>
<feature type="transmembrane region" description="Helical" evidence="2">
    <location>
        <begin position="20"/>
        <end position="37"/>
    </location>
</feature>
<evidence type="ECO:0000313" key="4">
    <source>
        <dbReference type="Proteomes" id="UP001500967"/>
    </source>
</evidence>
<name>A0ABN0TJF0_9ACTN</name>
<feature type="region of interest" description="Disordered" evidence="1">
    <location>
        <begin position="75"/>
        <end position="100"/>
    </location>
</feature>
<keyword evidence="4" id="KW-1185">Reference proteome</keyword>
<keyword evidence="2" id="KW-0812">Transmembrane</keyword>
<keyword evidence="2" id="KW-1133">Transmembrane helix</keyword>
<dbReference type="Proteomes" id="UP001500967">
    <property type="component" value="Unassembled WGS sequence"/>
</dbReference>
<evidence type="ECO:0000256" key="1">
    <source>
        <dbReference type="SAM" id="MobiDB-lite"/>
    </source>
</evidence>
<organism evidence="3 4">
    <name type="scientific">Cryptosporangium japonicum</name>
    <dbReference type="NCBI Taxonomy" id="80872"/>
    <lineage>
        <taxon>Bacteria</taxon>
        <taxon>Bacillati</taxon>
        <taxon>Actinomycetota</taxon>
        <taxon>Actinomycetes</taxon>
        <taxon>Cryptosporangiales</taxon>
        <taxon>Cryptosporangiaceae</taxon>
        <taxon>Cryptosporangium</taxon>
    </lineage>
</organism>
<comment type="caution">
    <text evidence="3">The sequence shown here is derived from an EMBL/GenBank/DDBJ whole genome shotgun (WGS) entry which is preliminary data.</text>
</comment>
<sequence length="162" mass="17167">MPGGSMSTRSAFDLVHDMTLSTVAFGALVVLVVVALVRGSGRERPGRPPETVLADRLARGEIDGLLDRQSAVVRSDQRVGRSGVRSGPRRPVPDPAVTAGVGPDRLERILAPLLDSAVRYAVAELVPTAEARPDGVRVLVRDDFRSSGAWPAGWAVTRAGRP</sequence>
<reference evidence="3 4" key="1">
    <citation type="journal article" date="2019" name="Int. J. Syst. Evol. Microbiol.">
        <title>The Global Catalogue of Microorganisms (GCM) 10K type strain sequencing project: providing services to taxonomists for standard genome sequencing and annotation.</title>
        <authorList>
            <consortium name="The Broad Institute Genomics Platform"/>
            <consortium name="The Broad Institute Genome Sequencing Center for Infectious Disease"/>
            <person name="Wu L."/>
            <person name="Ma J."/>
        </authorList>
    </citation>
    <scope>NUCLEOTIDE SEQUENCE [LARGE SCALE GENOMIC DNA]</scope>
    <source>
        <strain evidence="3 4">JCM 10425</strain>
    </source>
</reference>
<evidence type="ECO:0000313" key="3">
    <source>
        <dbReference type="EMBL" id="GAA0223233.1"/>
    </source>
</evidence>